<dbReference type="SUPFAM" id="SSF48452">
    <property type="entry name" value="TPR-like"/>
    <property type="match status" value="1"/>
</dbReference>
<dbReference type="InterPro" id="IPR051943">
    <property type="entry name" value="TRAFAC_Dynamin-like_GTPase"/>
</dbReference>
<dbReference type="PROSITE" id="PS50005">
    <property type="entry name" value="TPR"/>
    <property type="match status" value="1"/>
</dbReference>
<feature type="domain" description="Dynamin N-terminal" evidence="2">
    <location>
        <begin position="381"/>
        <end position="506"/>
    </location>
</feature>
<evidence type="ECO:0000313" key="4">
    <source>
        <dbReference type="Proteomes" id="UP000007241"/>
    </source>
</evidence>
<dbReference type="Pfam" id="PF00350">
    <property type="entry name" value="Dynamin_N"/>
    <property type="match status" value="1"/>
</dbReference>
<dbReference type="InterPro" id="IPR019734">
    <property type="entry name" value="TPR_rpt"/>
</dbReference>
<dbReference type="PANTHER" id="PTHR43681:SF1">
    <property type="entry name" value="SARCALUMENIN"/>
    <property type="match status" value="1"/>
</dbReference>
<dbReference type="InParanoid" id="F4PFS1"/>
<dbReference type="InterPro" id="IPR045063">
    <property type="entry name" value="Dynamin_N"/>
</dbReference>
<dbReference type="Gene3D" id="1.25.40.10">
    <property type="entry name" value="Tetratricopeptide repeat domain"/>
    <property type="match status" value="1"/>
</dbReference>
<dbReference type="Proteomes" id="UP000007241">
    <property type="component" value="Unassembled WGS sequence"/>
</dbReference>
<organism evidence="3 4">
    <name type="scientific">Batrachochytrium dendrobatidis (strain JAM81 / FGSC 10211)</name>
    <name type="common">Frog chytrid fungus</name>
    <dbReference type="NCBI Taxonomy" id="684364"/>
    <lineage>
        <taxon>Eukaryota</taxon>
        <taxon>Fungi</taxon>
        <taxon>Fungi incertae sedis</taxon>
        <taxon>Chytridiomycota</taxon>
        <taxon>Chytridiomycota incertae sedis</taxon>
        <taxon>Chytridiomycetes</taxon>
        <taxon>Rhizophydiales</taxon>
        <taxon>Rhizophydiales incertae sedis</taxon>
        <taxon>Batrachochytrium</taxon>
    </lineage>
</organism>
<dbReference type="Gene3D" id="3.40.50.300">
    <property type="entry name" value="P-loop containing nucleotide triphosphate hydrolases"/>
    <property type="match status" value="1"/>
</dbReference>
<dbReference type="InterPro" id="IPR011990">
    <property type="entry name" value="TPR-like_helical_dom_sf"/>
</dbReference>
<dbReference type="HOGENOM" id="CLU_473247_0_0_1"/>
<dbReference type="AlphaFoldDB" id="F4PFS1"/>
<evidence type="ECO:0000256" key="1">
    <source>
        <dbReference type="PROSITE-ProRule" id="PRU00339"/>
    </source>
</evidence>
<keyword evidence="1" id="KW-0802">TPR repeat</keyword>
<feature type="repeat" description="TPR" evidence="1">
    <location>
        <begin position="112"/>
        <end position="145"/>
    </location>
</feature>
<keyword evidence="4" id="KW-1185">Reference proteome</keyword>
<evidence type="ECO:0000313" key="3">
    <source>
        <dbReference type="EMBL" id="EGF75920.1"/>
    </source>
</evidence>
<name>F4PFS1_BATDJ</name>
<dbReference type="EMBL" id="GL882958">
    <property type="protein sequence ID" value="EGF75920.1"/>
    <property type="molecule type" value="Genomic_DNA"/>
</dbReference>
<evidence type="ECO:0000259" key="2">
    <source>
        <dbReference type="Pfam" id="PF00350"/>
    </source>
</evidence>
<proteinExistence type="predicted"/>
<protein>
    <recommendedName>
        <fullName evidence="2">Dynamin N-terminal domain-containing protein</fullName>
    </recommendedName>
</protein>
<accession>F4PFS1</accession>
<dbReference type="PANTHER" id="PTHR43681">
    <property type="entry name" value="TRANSMEMBRANE GTPASE FZO"/>
    <property type="match status" value="1"/>
</dbReference>
<gene>
    <name evidence="3" type="ORF">BATDEDRAFT_93217</name>
</gene>
<dbReference type="SUPFAM" id="SSF52540">
    <property type="entry name" value="P-loop containing nucleoside triphosphate hydrolases"/>
    <property type="match status" value="1"/>
</dbReference>
<dbReference type="InterPro" id="IPR027417">
    <property type="entry name" value="P-loop_NTPase"/>
</dbReference>
<reference evidence="3 4" key="1">
    <citation type="submission" date="2009-12" db="EMBL/GenBank/DDBJ databases">
        <title>The draft genome of Batrachochytrium dendrobatidis.</title>
        <authorList>
            <consortium name="US DOE Joint Genome Institute (JGI-PGF)"/>
            <person name="Kuo A."/>
            <person name="Salamov A."/>
            <person name="Schmutz J."/>
            <person name="Lucas S."/>
            <person name="Pitluck S."/>
            <person name="Rosenblum E."/>
            <person name="Stajich J."/>
            <person name="Eisen M."/>
            <person name="Grigoriev I.V."/>
        </authorList>
    </citation>
    <scope>NUCLEOTIDE SEQUENCE [LARGE SCALE GENOMIC DNA]</scope>
    <source>
        <strain evidence="4">JAM81 / FGSC 10211</strain>
    </source>
</reference>
<sequence>MTSEKQLIEKNYYQTFMEGNENEDPTKVLGELFNMEQQKATADLSYLRFAQGEIYFLNKDYETAIFKWENVNNELMPWATKNIADAHVELDFLEIAVEYYQSVKTDSADLKAEVLLQLFSIYKQRGKLEMAANSIKHAVELNPDYPNVTDMARGFFEEQSDFSNAVELAASEAIRTESLLWFDVLESYIEQDHTVGMEPSYFREVLMTLYALNQARFESLLAAQWRSYERNDSSLQWLKEINHLLLEINPRPSHTWKKLTKLYNAKYDELMNGNLLIEDLSYYIPNHLTNWLKISIGSDALTAASALLTWNEMYPVWFDEEIVSDAERLMSLPHLDVNELEDVFNIFDSIRKWAKTNDLVLSEKEEWLNDELLDSNHFHLMITGTEAFGKSELVNKLLGREMSSESTSATVLFKHADQTEIQAITDQEIRSITEQSELEQIVEAKQPLISYKMPLSFLNNNKLTLIDTPAINEEESKSALSTYLHLADSLLFVMDASSLLTYHEIELAIKIREQESELPIHFLLSDLQQNADNEVGSDSLEKTTSWIQTYFPSSSVFKRLQSLFNLWCKFTTQKTK</sequence>